<evidence type="ECO:0000313" key="3">
    <source>
        <dbReference type="EMBL" id="NOU81801.1"/>
    </source>
</evidence>
<dbReference type="Pfam" id="PF12802">
    <property type="entry name" value="MarR_2"/>
    <property type="match status" value="1"/>
</dbReference>
<name>A0ABX1YNX6_9BACL</name>
<comment type="caution">
    <text evidence="3">The sequence shown here is derived from an EMBL/GenBank/DDBJ whole genome shotgun (WGS) entry which is preliminary data.</text>
</comment>
<dbReference type="SUPFAM" id="SSF46785">
    <property type="entry name" value="Winged helix' DNA-binding domain"/>
    <property type="match status" value="1"/>
</dbReference>
<evidence type="ECO:0000313" key="4">
    <source>
        <dbReference type="Proteomes" id="UP000596857"/>
    </source>
</evidence>
<dbReference type="SMART" id="SM00347">
    <property type="entry name" value="HTH_MARR"/>
    <property type="match status" value="1"/>
</dbReference>
<dbReference type="EMBL" id="WHOB01000069">
    <property type="protein sequence ID" value="NOU81801.1"/>
    <property type="molecule type" value="Genomic_DNA"/>
</dbReference>
<dbReference type="PRINTS" id="PR00598">
    <property type="entry name" value="HTHMARR"/>
</dbReference>
<accession>A0ABX1YNX6</accession>
<gene>
    <name evidence="3" type="ORF">GC101_23345</name>
</gene>
<feature type="domain" description="HTH marR-type" evidence="2">
    <location>
        <begin position="51"/>
        <end position="185"/>
    </location>
</feature>
<evidence type="ECO:0000259" key="2">
    <source>
        <dbReference type="PROSITE" id="PS50995"/>
    </source>
</evidence>
<dbReference type="PANTHER" id="PTHR33164:SF57">
    <property type="entry name" value="MARR-FAMILY TRANSCRIPTIONAL REGULATOR"/>
    <property type="match status" value="1"/>
</dbReference>
<organism evidence="3 4">
    <name type="scientific">Paenibacillus phytohabitans</name>
    <dbReference type="NCBI Taxonomy" id="2654978"/>
    <lineage>
        <taxon>Bacteria</taxon>
        <taxon>Bacillati</taxon>
        <taxon>Bacillota</taxon>
        <taxon>Bacilli</taxon>
        <taxon>Bacillales</taxon>
        <taxon>Paenibacillaceae</taxon>
        <taxon>Paenibacillus</taxon>
    </lineage>
</organism>
<dbReference type="InterPro" id="IPR000835">
    <property type="entry name" value="HTH_MarR-typ"/>
</dbReference>
<dbReference type="InterPro" id="IPR036390">
    <property type="entry name" value="WH_DNA-bd_sf"/>
</dbReference>
<keyword evidence="1" id="KW-0238">DNA-binding</keyword>
<dbReference type="InterPro" id="IPR036388">
    <property type="entry name" value="WH-like_DNA-bd_sf"/>
</dbReference>
<proteinExistence type="predicted"/>
<dbReference type="InterPro" id="IPR039422">
    <property type="entry name" value="MarR/SlyA-like"/>
</dbReference>
<reference evidence="3 4" key="1">
    <citation type="submission" date="2019-10" db="EMBL/GenBank/DDBJ databases">
        <title>Description of Paenibacillus terricola sp. nov.</title>
        <authorList>
            <person name="Carlier A."/>
            <person name="Qi S."/>
        </authorList>
    </citation>
    <scope>NUCLEOTIDE SEQUENCE [LARGE SCALE GENOMIC DNA]</scope>
    <source>
        <strain evidence="3 4">LMG 31459</strain>
    </source>
</reference>
<dbReference type="Proteomes" id="UP000596857">
    <property type="component" value="Unassembled WGS sequence"/>
</dbReference>
<protein>
    <submittedName>
        <fullName evidence="3">MarR family transcriptional regulator</fullName>
    </submittedName>
</protein>
<evidence type="ECO:0000256" key="1">
    <source>
        <dbReference type="ARBA" id="ARBA00023125"/>
    </source>
</evidence>
<sequence>MHSGITCIPLFQRNIYFWNIQAYNQFTLLTVNKRNYYQVRGGCPMTDPAQTIEVYHSLLSVARQLRKLAHQSAADLGLTVHQIGILNSLLKHPGQSQKEITERLVFAKSRVSLHIDALAEKELVTRTASEADRRETRLNLTPAGEALCRQYNEDAYSYQMLGAALDHFSGEEVQSLIQMHSQLLEQLTRDQDNLNTHKAGDE</sequence>
<keyword evidence="4" id="KW-1185">Reference proteome</keyword>
<dbReference type="PANTHER" id="PTHR33164">
    <property type="entry name" value="TRANSCRIPTIONAL REGULATOR, MARR FAMILY"/>
    <property type="match status" value="1"/>
</dbReference>
<dbReference type="PROSITE" id="PS50995">
    <property type="entry name" value="HTH_MARR_2"/>
    <property type="match status" value="1"/>
</dbReference>
<dbReference type="Gene3D" id="1.10.10.10">
    <property type="entry name" value="Winged helix-like DNA-binding domain superfamily/Winged helix DNA-binding domain"/>
    <property type="match status" value="1"/>
</dbReference>